<dbReference type="Gene3D" id="3.60.21.10">
    <property type="match status" value="1"/>
</dbReference>
<accession>A0A196SC44</accession>
<keyword evidence="1" id="KW-1133">Transmembrane helix</keyword>
<dbReference type="EMBL" id="LXWW01000228">
    <property type="protein sequence ID" value="OAO14620.1"/>
    <property type="molecule type" value="Genomic_DNA"/>
</dbReference>
<dbReference type="Pfam" id="PF00149">
    <property type="entry name" value="Metallophos"/>
    <property type="match status" value="1"/>
</dbReference>
<feature type="transmembrane region" description="Helical" evidence="1">
    <location>
        <begin position="539"/>
        <end position="559"/>
    </location>
</feature>
<dbReference type="STRING" id="478820.A0A196SC44"/>
<dbReference type="OrthoDB" id="27234at2759"/>
<evidence type="ECO:0000256" key="1">
    <source>
        <dbReference type="SAM" id="Phobius"/>
    </source>
</evidence>
<organism evidence="3 4">
    <name type="scientific">Blastocystis sp. subtype 1 (strain ATCC 50177 / NandII)</name>
    <dbReference type="NCBI Taxonomy" id="478820"/>
    <lineage>
        <taxon>Eukaryota</taxon>
        <taxon>Sar</taxon>
        <taxon>Stramenopiles</taxon>
        <taxon>Bigyra</taxon>
        <taxon>Opalozoa</taxon>
        <taxon>Opalinata</taxon>
        <taxon>Blastocystidae</taxon>
        <taxon>Blastocystis</taxon>
    </lineage>
</organism>
<feature type="transmembrane region" description="Helical" evidence="1">
    <location>
        <begin position="571"/>
        <end position="591"/>
    </location>
</feature>
<gene>
    <name evidence="3" type="ORF">AV274_3663</name>
</gene>
<sequence length="596" mass="68722">MKDVLPVISPSIVVNTGDITCSTITDKNGIFRLDEWQQYASVLKETGWFSIDKWMDIRGNHDSFVHYPGEHPFKTYSVYGASGEDAVYAKTFHTDSGDLRFIGIDANDPCFRHFNGFLSRAILDKLESLLSSSSVPTVLFSHYPLFTMDVRPTSSNKHTLLDLIRIYKPVYYLCGHMHSALGGMITRRFDTIEAEQFDFKMARQFRVFSYFRGQLSFVTYNIFADENPLILVHSPCDYRYELPGIGENSLVFLSIVNVETPIIELWIDGHDMTSSPDLTIEANGDQISVIMKPSLPSGRHVLRCMVTNPSRSRRTLLERVFNVHSNHPARSLYPYTATSHTTLARRLLQEPSHTVTSYALEYPLAGRTRFLMQTDWSHLMLLLNPLILTIILLCYWGCRTIALRILRKHAFTPSDAWVFVSDRQAKYAVFKQFFGTLPRWLATLCSRLFLFTSDTLVFYGVLLSLLLHLLLPVFFRDARGDWCAFTSMGYINLTAQRRVPYMDSYVFGAAFYYGVMVLFTLYMFLFATPSIARVMPYKVVSYLFLMLDVWLMATLFKFTVTLRRNDFRSNWSLLVRLNEPLSLLLLLLLMIREKLL</sequence>
<evidence type="ECO:0000313" key="3">
    <source>
        <dbReference type="EMBL" id="OAO14620.1"/>
    </source>
</evidence>
<protein>
    <submittedName>
        <fullName evidence="3">Transmembrane protein 62</fullName>
    </submittedName>
</protein>
<dbReference type="AlphaFoldDB" id="A0A196SC44"/>
<dbReference type="Proteomes" id="UP000078348">
    <property type="component" value="Unassembled WGS sequence"/>
</dbReference>
<feature type="domain" description="Calcineurin-like phosphoesterase" evidence="2">
    <location>
        <begin position="6"/>
        <end position="179"/>
    </location>
</feature>
<comment type="caution">
    <text evidence="3">The sequence shown here is derived from an EMBL/GenBank/DDBJ whole genome shotgun (WGS) entry which is preliminary data.</text>
</comment>
<feature type="transmembrane region" description="Helical" evidence="1">
    <location>
        <begin position="376"/>
        <end position="398"/>
    </location>
</feature>
<dbReference type="PANTHER" id="PTHR14795">
    <property type="entry name" value="HELICASE RELATED"/>
    <property type="match status" value="1"/>
</dbReference>
<dbReference type="GO" id="GO:0016787">
    <property type="term" value="F:hydrolase activity"/>
    <property type="evidence" value="ECO:0007669"/>
    <property type="project" value="InterPro"/>
</dbReference>
<dbReference type="InterPro" id="IPR029052">
    <property type="entry name" value="Metallo-depent_PP-like"/>
</dbReference>
<dbReference type="PANTHER" id="PTHR14795:SF0">
    <property type="entry name" value="TRANSMEMBRANE PROTEIN 62"/>
    <property type="match status" value="1"/>
</dbReference>
<feature type="transmembrane region" description="Helical" evidence="1">
    <location>
        <begin position="456"/>
        <end position="475"/>
    </location>
</feature>
<feature type="transmembrane region" description="Helical" evidence="1">
    <location>
        <begin position="505"/>
        <end position="527"/>
    </location>
</feature>
<dbReference type="InterPro" id="IPR004843">
    <property type="entry name" value="Calcineurin-like_PHP"/>
</dbReference>
<evidence type="ECO:0000259" key="2">
    <source>
        <dbReference type="Pfam" id="PF00149"/>
    </source>
</evidence>
<evidence type="ECO:0000313" key="4">
    <source>
        <dbReference type="Proteomes" id="UP000078348"/>
    </source>
</evidence>
<name>A0A196SC44_BLAHN</name>
<keyword evidence="4" id="KW-1185">Reference proteome</keyword>
<reference evidence="3 4" key="1">
    <citation type="submission" date="2016-05" db="EMBL/GenBank/DDBJ databases">
        <title>Nuclear genome of Blastocystis sp. subtype 1 NandII.</title>
        <authorList>
            <person name="Gentekaki E."/>
            <person name="Curtis B."/>
            <person name="Stairs C."/>
            <person name="Eme L."/>
            <person name="Herman E."/>
            <person name="Klimes V."/>
            <person name="Arias M.C."/>
            <person name="Elias M."/>
            <person name="Hilliou F."/>
            <person name="Klute M."/>
            <person name="Malik S.-B."/>
            <person name="Pightling A."/>
            <person name="Rachubinski R."/>
            <person name="Salas D."/>
            <person name="Schlacht A."/>
            <person name="Suga H."/>
            <person name="Archibald J."/>
            <person name="Ball S.G."/>
            <person name="Clark G."/>
            <person name="Dacks J."/>
            <person name="Van Der Giezen M."/>
            <person name="Tsaousis A."/>
            <person name="Roger A."/>
        </authorList>
    </citation>
    <scope>NUCLEOTIDE SEQUENCE [LARGE SCALE GENOMIC DNA]</scope>
    <source>
        <strain evidence="4">ATCC 50177 / NandII</strain>
    </source>
</reference>
<dbReference type="SUPFAM" id="SSF56300">
    <property type="entry name" value="Metallo-dependent phosphatases"/>
    <property type="match status" value="1"/>
</dbReference>
<proteinExistence type="predicted"/>
<keyword evidence="1" id="KW-0472">Membrane</keyword>
<keyword evidence="1 3" id="KW-0812">Transmembrane</keyword>